<dbReference type="AlphaFoldDB" id="A0A084IRG5"/>
<keyword evidence="2" id="KW-1185">Reference proteome</keyword>
<dbReference type="RefSeq" id="WP_037332884.1">
    <property type="nucleotide sequence ID" value="NZ_APNK01000001.1"/>
</dbReference>
<sequence length="79" mass="9081">MPLNDIVRVQAFKPGFGHGRFRLWGTGAPDVWFACDWRRPARDCLFRVRLRSQRIEPAFSAERPEQLKSILAARGLLAT</sequence>
<comment type="caution">
    <text evidence="1">The sequence shown here is derived from an EMBL/GenBank/DDBJ whole genome shotgun (WGS) entry which is preliminary data.</text>
</comment>
<proteinExistence type="predicted"/>
<protein>
    <submittedName>
        <fullName evidence="1">Uncharacterized protein</fullName>
    </submittedName>
</protein>
<accession>A0A084IRG5</accession>
<evidence type="ECO:0000313" key="1">
    <source>
        <dbReference type="EMBL" id="KEZ79299.1"/>
    </source>
</evidence>
<gene>
    <name evidence="1" type="ORF">C41B8_01080</name>
</gene>
<reference evidence="1 2" key="1">
    <citation type="submission" date="2013-03" db="EMBL/GenBank/DDBJ databases">
        <title>Salinisphaera hydrothermalis C41B8 Genome Sequencing.</title>
        <authorList>
            <person name="Li C."/>
            <person name="Lai Q."/>
            <person name="Shao Z."/>
        </authorList>
    </citation>
    <scope>NUCLEOTIDE SEQUENCE [LARGE SCALE GENOMIC DNA]</scope>
    <source>
        <strain evidence="1 2">C41B8</strain>
    </source>
</reference>
<evidence type="ECO:0000313" key="2">
    <source>
        <dbReference type="Proteomes" id="UP000028302"/>
    </source>
</evidence>
<dbReference type="Proteomes" id="UP000028302">
    <property type="component" value="Unassembled WGS sequence"/>
</dbReference>
<dbReference type="EMBL" id="APNK01000001">
    <property type="protein sequence ID" value="KEZ79299.1"/>
    <property type="molecule type" value="Genomic_DNA"/>
</dbReference>
<name>A0A084IRG5_SALHC</name>
<dbReference type="OrthoDB" id="582148at2"/>
<organism evidence="1 2">
    <name type="scientific">Salinisphaera hydrothermalis (strain C41B8)</name>
    <dbReference type="NCBI Taxonomy" id="1304275"/>
    <lineage>
        <taxon>Bacteria</taxon>
        <taxon>Pseudomonadati</taxon>
        <taxon>Pseudomonadota</taxon>
        <taxon>Gammaproteobacteria</taxon>
        <taxon>Salinisphaerales</taxon>
        <taxon>Salinisphaeraceae</taxon>
        <taxon>Salinisphaera</taxon>
    </lineage>
</organism>